<dbReference type="Proteomes" id="UP000762676">
    <property type="component" value="Unassembled WGS sequence"/>
</dbReference>
<proteinExistence type="predicted"/>
<accession>A0AAV4GRJ9</accession>
<keyword evidence="1" id="KW-1133">Transmembrane helix</keyword>
<reference evidence="2 3" key="1">
    <citation type="journal article" date="2021" name="Elife">
        <title>Chloroplast acquisition without the gene transfer in kleptoplastic sea slugs, Plakobranchus ocellatus.</title>
        <authorList>
            <person name="Maeda T."/>
            <person name="Takahashi S."/>
            <person name="Yoshida T."/>
            <person name="Shimamura S."/>
            <person name="Takaki Y."/>
            <person name="Nagai Y."/>
            <person name="Toyoda A."/>
            <person name="Suzuki Y."/>
            <person name="Arimoto A."/>
            <person name="Ishii H."/>
            <person name="Satoh N."/>
            <person name="Nishiyama T."/>
            <person name="Hasebe M."/>
            <person name="Maruyama T."/>
            <person name="Minagawa J."/>
            <person name="Obokata J."/>
            <person name="Shigenobu S."/>
        </authorList>
    </citation>
    <scope>NUCLEOTIDE SEQUENCE [LARGE SCALE GENOMIC DNA]</scope>
</reference>
<gene>
    <name evidence="2" type="ORF">ElyMa_002504300</name>
</gene>
<name>A0AAV4GRJ9_9GAST</name>
<evidence type="ECO:0000313" key="2">
    <source>
        <dbReference type="EMBL" id="GFR87894.1"/>
    </source>
</evidence>
<keyword evidence="1" id="KW-0472">Membrane</keyword>
<dbReference type="AlphaFoldDB" id="A0AAV4GRJ9"/>
<keyword evidence="1" id="KW-0812">Transmembrane</keyword>
<evidence type="ECO:0000313" key="3">
    <source>
        <dbReference type="Proteomes" id="UP000762676"/>
    </source>
</evidence>
<protein>
    <submittedName>
        <fullName evidence="2">Uncharacterized protein</fullName>
    </submittedName>
</protein>
<dbReference type="EMBL" id="BMAT01005122">
    <property type="protein sequence ID" value="GFR87894.1"/>
    <property type="molecule type" value="Genomic_DNA"/>
</dbReference>
<evidence type="ECO:0000256" key="1">
    <source>
        <dbReference type="SAM" id="Phobius"/>
    </source>
</evidence>
<organism evidence="2 3">
    <name type="scientific">Elysia marginata</name>
    <dbReference type="NCBI Taxonomy" id="1093978"/>
    <lineage>
        <taxon>Eukaryota</taxon>
        <taxon>Metazoa</taxon>
        <taxon>Spiralia</taxon>
        <taxon>Lophotrochozoa</taxon>
        <taxon>Mollusca</taxon>
        <taxon>Gastropoda</taxon>
        <taxon>Heterobranchia</taxon>
        <taxon>Euthyneura</taxon>
        <taxon>Panpulmonata</taxon>
        <taxon>Sacoglossa</taxon>
        <taxon>Placobranchoidea</taxon>
        <taxon>Plakobranchidae</taxon>
        <taxon>Elysia</taxon>
    </lineage>
</organism>
<feature type="transmembrane region" description="Helical" evidence="1">
    <location>
        <begin position="163"/>
        <end position="189"/>
    </location>
</feature>
<sequence length="229" mass="25996">MLEGNFNISVTAVKGNVDLDTVFVTSDMPGIQVLGDCEFYMILVWPNNIMWKITEYSPIYEFTVAFTPYKIFSDLTISALLEVYDSPKKANLLGKYASYKCSQAETHEYVGGNTGELSYRVVVGVQDFQVQVAKIFYGGFGPALHECGTLSRIPSEFPEDTRLYTWLLLLFVVAPLVLVIVVTVGSLLLQCKLFRIELQLVRRHCLLKHHRWDCRLFRSESCPRTSSSK</sequence>
<comment type="caution">
    <text evidence="2">The sequence shown here is derived from an EMBL/GenBank/DDBJ whole genome shotgun (WGS) entry which is preliminary data.</text>
</comment>
<keyword evidence="3" id="KW-1185">Reference proteome</keyword>